<dbReference type="AlphaFoldDB" id="A0A9Q8WGG3"/>
<evidence type="ECO:0000313" key="2">
    <source>
        <dbReference type="EMBL" id="UQC82356.1"/>
    </source>
</evidence>
<keyword evidence="3" id="KW-1185">Reference proteome</keyword>
<evidence type="ECO:0000313" key="3">
    <source>
        <dbReference type="Proteomes" id="UP000830671"/>
    </source>
</evidence>
<name>A0A9Q8WGG3_9PEZI</name>
<gene>
    <name evidence="2" type="ORF">CLUP02_07844</name>
</gene>
<dbReference type="EMBL" id="CP019476">
    <property type="protein sequence ID" value="UQC82356.1"/>
    <property type="molecule type" value="Genomic_DNA"/>
</dbReference>
<feature type="compositionally biased region" description="Polar residues" evidence="1">
    <location>
        <begin position="57"/>
        <end position="75"/>
    </location>
</feature>
<organism evidence="2 3">
    <name type="scientific">Colletotrichum lupini</name>
    <dbReference type="NCBI Taxonomy" id="145971"/>
    <lineage>
        <taxon>Eukaryota</taxon>
        <taxon>Fungi</taxon>
        <taxon>Dikarya</taxon>
        <taxon>Ascomycota</taxon>
        <taxon>Pezizomycotina</taxon>
        <taxon>Sordariomycetes</taxon>
        <taxon>Hypocreomycetidae</taxon>
        <taxon>Glomerellales</taxon>
        <taxon>Glomerellaceae</taxon>
        <taxon>Colletotrichum</taxon>
        <taxon>Colletotrichum acutatum species complex</taxon>
    </lineage>
</organism>
<proteinExistence type="predicted"/>
<dbReference type="RefSeq" id="XP_049143979.1">
    <property type="nucleotide sequence ID" value="XM_049286836.1"/>
</dbReference>
<reference evidence="2" key="1">
    <citation type="journal article" date="2021" name="Mol. Plant Microbe Interact.">
        <title>Complete Genome Sequence of the Plant-Pathogenic Fungus Colletotrichum lupini.</title>
        <authorList>
            <person name="Baroncelli R."/>
            <person name="Pensec F."/>
            <person name="Da Lio D."/>
            <person name="Boufleur T."/>
            <person name="Vicente I."/>
            <person name="Sarrocco S."/>
            <person name="Picot A."/>
            <person name="Baraldi E."/>
            <person name="Sukno S."/>
            <person name="Thon M."/>
            <person name="Le Floch G."/>
        </authorList>
    </citation>
    <scope>NUCLEOTIDE SEQUENCE</scope>
    <source>
        <strain evidence="2">IMI 504893</strain>
    </source>
</reference>
<dbReference type="KEGG" id="clup:CLUP02_07844"/>
<accession>A0A9Q8WGG3</accession>
<feature type="region of interest" description="Disordered" evidence="1">
    <location>
        <begin position="43"/>
        <end position="75"/>
    </location>
</feature>
<dbReference type="Proteomes" id="UP000830671">
    <property type="component" value="Chromosome 4"/>
</dbReference>
<sequence>MESTGSIEKSDRLQSVQQTYIALSDNAGAYSKKIDVALPENHTPEAAEAAADGAPNTLRSNTEKTCISSREQPQQ</sequence>
<protein>
    <submittedName>
        <fullName evidence="2">Uncharacterized protein</fullName>
    </submittedName>
</protein>
<dbReference type="GeneID" id="73341846"/>
<evidence type="ECO:0000256" key="1">
    <source>
        <dbReference type="SAM" id="MobiDB-lite"/>
    </source>
</evidence>